<evidence type="ECO:0000256" key="1">
    <source>
        <dbReference type="ARBA" id="ARBA00004370"/>
    </source>
</evidence>
<dbReference type="STRING" id="83401.SAMN05421742_11154"/>
<dbReference type="OrthoDB" id="9799572at2"/>
<dbReference type="InterPro" id="IPR038532">
    <property type="entry name" value="NDUFS4-like_sf"/>
</dbReference>
<dbReference type="Pfam" id="PF04800">
    <property type="entry name" value="NDUS4"/>
    <property type="match status" value="1"/>
</dbReference>
<sequence>MARTVRLFRPAKTAMQSGRAKTRDWVMEFEPTTPRYHDPLMGWVGSVDTLGQVRLRFATREAALAYAKKHGLAVEIMPPQGSTAKPRPYADNFAFNKVG</sequence>
<dbReference type="GO" id="GO:0016020">
    <property type="term" value="C:membrane"/>
    <property type="evidence" value="ECO:0007669"/>
    <property type="project" value="UniProtKB-SubCell"/>
</dbReference>
<dbReference type="PANTHER" id="PTHR12219:SF8">
    <property type="entry name" value="NADH DEHYDROGENASE [UBIQUINONE] IRON-SULFUR PROTEIN 4, MITOCHONDRIAL"/>
    <property type="match status" value="1"/>
</dbReference>
<evidence type="ECO:0000256" key="2">
    <source>
        <dbReference type="ARBA" id="ARBA00022448"/>
    </source>
</evidence>
<comment type="subcellular location">
    <subcellularLocation>
        <location evidence="1">Membrane</location>
    </subcellularLocation>
</comment>
<organism evidence="7 8">
    <name type="scientific">Roseospirillum parvum</name>
    <dbReference type="NCBI Taxonomy" id="83401"/>
    <lineage>
        <taxon>Bacteria</taxon>
        <taxon>Pseudomonadati</taxon>
        <taxon>Pseudomonadota</taxon>
        <taxon>Alphaproteobacteria</taxon>
        <taxon>Rhodospirillales</taxon>
        <taxon>Rhodospirillaceae</taxon>
        <taxon>Roseospirillum</taxon>
    </lineage>
</organism>
<keyword evidence="6" id="KW-0472">Membrane</keyword>
<dbReference type="EMBL" id="FNCV01000011">
    <property type="protein sequence ID" value="SDH73899.1"/>
    <property type="molecule type" value="Genomic_DNA"/>
</dbReference>
<proteinExistence type="predicted"/>
<dbReference type="PANTHER" id="PTHR12219">
    <property type="entry name" value="NADH-UBIQUINONE OXIDOREDUCTASE"/>
    <property type="match status" value="1"/>
</dbReference>
<evidence type="ECO:0000256" key="3">
    <source>
        <dbReference type="ARBA" id="ARBA00022660"/>
    </source>
</evidence>
<evidence type="ECO:0000256" key="4">
    <source>
        <dbReference type="ARBA" id="ARBA00022946"/>
    </source>
</evidence>
<keyword evidence="2" id="KW-0813">Transport</keyword>
<dbReference type="InterPro" id="IPR006885">
    <property type="entry name" value="NADH_UbQ_FeS_4_mit-like"/>
</dbReference>
<keyword evidence="4" id="KW-0809">Transit peptide</keyword>
<evidence type="ECO:0000256" key="5">
    <source>
        <dbReference type="ARBA" id="ARBA00022982"/>
    </source>
</evidence>
<evidence type="ECO:0000313" key="7">
    <source>
        <dbReference type="EMBL" id="SDH73899.1"/>
    </source>
</evidence>
<keyword evidence="8" id="KW-1185">Reference proteome</keyword>
<dbReference type="AlphaFoldDB" id="A0A1G8EW00"/>
<reference evidence="8" key="1">
    <citation type="submission" date="2016-10" db="EMBL/GenBank/DDBJ databases">
        <authorList>
            <person name="Varghese N."/>
            <person name="Submissions S."/>
        </authorList>
    </citation>
    <scope>NUCLEOTIDE SEQUENCE [LARGE SCALE GENOMIC DNA]</scope>
    <source>
        <strain evidence="8">930I</strain>
    </source>
</reference>
<evidence type="ECO:0000256" key="6">
    <source>
        <dbReference type="ARBA" id="ARBA00023136"/>
    </source>
</evidence>
<keyword evidence="3" id="KW-0679">Respiratory chain</keyword>
<dbReference type="RefSeq" id="WP_092621225.1">
    <property type="nucleotide sequence ID" value="NZ_FNCV01000011.1"/>
</dbReference>
<dbReference type="Gene3D" id="3.30.160.190">
    <property type="entry name" value="atu1810 like domain"/>
    <property type="match status" value="1"/>
</dbReference>
<accession>A0A1G8EW00</accession>
<keyword evidence="5" id="KW-0249">Electron transport</keyword>
<gene>
    <name evidence="7" type="ORF">SAMN05421742_11154</name>
</gene>
<dbReference type="Proteomes" id="UP000217076">
    <property type="component" value="Unassembled WGS sequence"/>
</dbReference>
<protein>
    <submittedName>
        <fullName evidence="7">ETC complex I subunit conserved region</fullName>
    </submittedName>
</protein>
<name>A0A1G8EW00_9PROT</name>
<evidence type="ECO:0000313" key="8">
    <source>
        <dbReference type="Proteomes" id="UP000217076"/>
    </source>
</evidence>
<dbReference type="GO" id="GO:0022900">
    <property type="term" value="P:electron transport chain"/>
    <property type="evidence" value="ECO:0007669"/>
    <property type="project" value="InterPro"/>
</dbReference>